<feature type="compositionally biased region" description="Basic and acidic residues" evidence="9">
    <location>
        <begin position="519"/>
        <end position="538"/>
    </location>
</feature>
<comment type="similarity">
    <text evidence="2 8">Belongs to the major facilitator superfamily. Sugar transporter (TC 2.A.1.1) family.</text>
</comment>
<protein>
    <submittedName>
        <fullName evidence="12">Sugar transporter</fullName>
    </submittedName>
</protein>
<dbReference type="NCBIfam" id="TIGR00879">
    <property type="entry name" value="SP"/>
    <property type="match status" value="1"/>
</dbReference>
<keyword evidence="4 10" id="KW-0812">Transmembrane</keyword>
<feature type="transmembrane region" description="Helical" evidence="10">
    <location>
        <begin position="323"/>
        <end position="345"/>
    </location>
</feature>
<evidence type="ECO:0000256" key="2">
    <source>
        <dbReference type="ARBA" id="ARBA00010992"/>
    </source>
</evidence>
<feature type="transmembrane region" description="Helical" evidence="10">
    <location>
        <begin position="136"/>
        <end position="154"/>
    </location>
</feature>
<feature type="region of interest" description="Disordered" evidence="9">
    <location>
        <begin position="519"/>
        <end position="560"/>
    </location>
</feature>
<dbReference type="PRINTS" id="PR00171">
    <property type="entry name" value="SUGRTRNSPORT"/>
</dbReference>
<dbReference type="GO" id="GO:0016020">
    <property type="term" value="C:membrane"/>
    <property type="evidence" value="ECO:0007669"/>
    <property type="project" value="UniProtKB-SubCell"/>
</dbReference>
<name>A0AAD9FVM5_PAPLA</name>
<evidence type="ECO:0000256" key="5">
    <source>
        <dbReference type="ARBA" id="ARBA00022989"/>
    </source>
</evidence>
<keyword evidence="12" id="KW-0762">Sugar transport</keyword>
<dbReference type="PROSITE" id="PS50850">
    <property type="entry name" value="MFS"/>
    <property type="match status" value="1"/>
</dbReference>
<feature type="transmembrane region" description="Helical" evidence="10">
    <location>
        <begin position="463"/>
        <end position="481"/>
    </location>
</feature>
<feature type="transmembrane region" description="Helical" evidence="10">
    <location>
        <begin position="288"/>
        <end position="317"/>
    </location>
</feature>
<accession>A0AAD9FVM5</accession>
<evidence type="ECO:0000256" key="10">
    <source>
        <dbReference type="SAM" id="Phobius"/>
    </source>
</evidence>
<dbReference type="InterPro" id="IPR005828">
    <property type="entry name" value="MFS_sugar_transport-like"/>
</dbReference>
<feature type="transmembrane region" description="Helical" evidence="10">
    <location>
        <begin position="393"/>
        <end position="417"/>
    </location>
</feature>
<evidence type="ECO:0000256" key="9">
    <source>
        <dbReference type="SAM" id="MobiDB-lite"/>
    </source>
</evidence>
<feature type="transmembrane region" description="Helical" evidence="10">
    <location>
        <begin position="166"/>
        <end position="185"/>
    </location>
</feature>
<feature type="transmembrane region" description="Helical" evidence="10">
    <location>
        <begin position="197"/>
        <end position="217"/>
    </location>
</feature>
<dbReference type="PANTHER" id="PTHR48022">
    <property type="entry name" value="PLASTIDIC GLUCOSE TRANSPORTER 4"/>
    <property type="match status" value="1"/>
</dbReference>
<keyword evidence="5 10" id="KW-1133">Transmembrane helix</keyword>
<dbReference type="PANTHER" id="PTHR48022:SF77">
    <property type="entry name" value="MAJOR FACILITATOR SUPERFAMILY (MFS) PROFILE DOMAIN-CONTAINING PROTEIN"/>
    <property type="match status" value="1"/>
</dbReference>
<sequence>MVAAMASSGESLGSYFDIFAKEYRRPIFFCALVTIAPILYGYDGTYFTSLLETEVFKQQFGSPNGQGGYSLSSSDQSLWVSIIQVGEVVGSLAAGPVGDYSGRKGGLATAITLVTIGVILQMVVVGSSALLTVGRLIAGAGIGIISNAAPLYLSEIPPVEIRGAMVSSWQLLLAIGQVIGAAVGYRTHTLTTTASWRIPIALNLVWVVALFFALFIIPESPRWLLYRGKADKAERALVRIHKGSDNSDILVSEQLAILNKSRAEEAESSSAESKWSDLWTNPVERRKLFATVGILVSQQISGVQFIFSYTTTFFALVGLKDTFIITIVVDCIEVLGVIGSFFIVGRFGRRPLLIYTGIFMFITLLVVGCLGAVAGHGEFEAYLADHPSLGKAIAAMICLYVFAFNLAWGPIAWVVAAEMSTGRNRQKHLSIGTTCFWISAWAVTFTLPYLFQRDKAGLGPMIGFIYAFGGFLSVAFVYFVIPETRGRTLEEINFMMEARIPTRKWKNYDLATAVARDDKKTMRGTTEHIEKGDGKDSDSDVGVGRMRRFPSLAGGDQLNA</sequence>
<dbReference type="SUPFAM" id="SSF103473">
    <property type="entry name" value="MFS general substrate transporter"/>
    <property type="match status" value="1"/>
</dbReference>
<feature type="transmembrane region" description="Helical" evidence="10">
    <location>
        <begin position="78"/>
        <end position="95"/>
    </location>
</feature>
<dbReference type="FunFam" id="1.20.1250.20:FF:000078">
    <property type="entry name" value="MFS maltose transporter, putative"/>
    <property type="match status" value="1"/>
</dbReference>
<feature type="transmembrane region" description="Helical" evidence="10">
    <location>
        <begin position="429"/>
        <end position="451"/>
    </location>
</feature>
<gene>
    <name evidence="12" type="ORF">DB88DRAFT_503693</name>
</gene>
<dbReference type="Gene3D" id="1.20.1250.20">
    <property type="entry name" value="MFS general substrate transporter like domains"/>
    <property type="match status" value="1"/>
</dbReference>
<dbReference type="InterPro" id="IPR036259">
    <property type="entry name" value="MFS_trans_sf"/>
</dbReference>
<dbReference type="InterPro" id="IPR020846">
    <property type="entry name" value="MFS_dom"/>
</dbReference>
<evidence type="ECO:0000313" key="13">
    <source>
        <dbReference type="Proteomes" id="UP001182556"/>
    </source>
</evidence>
<keyword evidence="13" id="KW-1185">Reference proteome</keyword>
<comment type="caution">
    <text evidence="12">The sequence shown here is derived from an EMBL/GenBank/DDBJ whole genome shotgun (WGS) entry which is preliminary data.</text>
</comment>
<dbReference type="PROSITE" id="PS00217">
    <property type="entry name" value="SUGAR_TRANSPORT_2"/>
    <property type="match status" value="1"/>
</dbReference>
<evidence type="ECO:0000256" key="6">
    <source>
        <dbReference type="ARBA" id="ARBA00023136"/>
    </source>
</evidence>
<evidence type="ECO:0000256" key="8">
    <source>
        <dbReference type="RuleBase" id="RU003346"/>
    </source>
</evidence>
<evidence type="ECO:0000256" key="3">
    <source>
        <dbReference type="ARBA" id="ARBA00022448"/>
    </source>
</evidence>
<organism evidence="12 13">
    <name type="scientific">Papiliotrema laurentii</name>
    <name type="common">Cryptococcus laurentii</name>
    <dbReference type="NCBI Taxonomy" id="5418"/>
    <lineage>
        <taxon>Eukaryota</taxon>
        <taxon>Fungi</taxon>
        <taxon>Dikarya</taxon>
        <taxon>Basidiomycota</taxon>
        <taxon>Agaricomycotina</taxon>
        <taxon>Tremellomycetes</taxon>
        <taxon>Tremellales</taxon>
        <taxon>Rhynchogastremaceae</taxon>
        <taxon>Papiliotrema</taxon>
    </lineage>
</organism>
<keyword evidence="6 10" id="KW-0472">Membrane</keyword>
<dbReference type="EMBL" id="JAODAN010000001">
    <property type="protein sequence ID" value="KAK1926907.1"/>
    <property type="molecule type" value="Genomic_DNA"/>
</dbReference>
<comment type="subcellular location">
    <subcellularLocation>
        <location evidence="1">Membrane</location>
        <topology evidence="1">Multi-pass membrane protein</topology>
    </subcellularLocation>
</comment>
<dbReference type="GO" id="GO:0005351">
    <property type="term" value="F:carbohydrate:proton symporter activity"/>
    <property type="evidence" value="ECO:0007669"/>
    <property type="project" value="TreeGrafter"/>
</dbReference>
<feature type="transmembrane region" description="Helical" evidence="10">
    <location>
        <begin position="352"/>
        <end position="373"/>
    </location>
</feature>
<evidence type="ECO:0000313" key="12">
    <source>
        <dbReference type="EMBL" id="KAK1926907.1"/>
    </source>
</evidence>
<proteinExistence type="inferred from homology"/>
<evidence type="ECO:0000256" key="1">
    <source>
        <dbReference type="ARBA" id="ARBA00004141"/>
    </source>
</evidence>
<dbReference type="AlphaFoldDB" id="A0AAD9FVM5"/>
<dbReference type="InterPro" id="IPR050360">
    <property type="entry name" value="MFS_Sugar_Transporters"/>
</dbReference>
<evidence type="ECO:0000259" key="11">
    <source>
        <dbReference type="PROSITE" id="PS50850"/>
    </source>
</evidence>
<reference evidence="12" key="1">
    <citation type="submission" date="2023-02" db="EMBL/GenBank/DDBJ databases">
        <title>Identification and recombinant expression of a fungal hydrolase from Papiliotrema laurentii that hydrolyzes apple cutin and clears colloidal polyester polyurethane.</title>
        <authorList>
            <consortium name="DOE Joint Genome Institute"/>
            <person name="Roman V.A."/>
            <person name="Bojanowski C."/>
            <person name="Crable B.R."/>
            <person name="Wagner D.N."/>
            <person name="Hung C.S."/>
            <person name="Nadeau L.J."/>
            <person name="Schratz L."/>
            <person name="Haridas S."/>
            <person name="Pangilinan J."/>
            <person name="Lipzen A."/>
            <person name="Na H."/>
            <person name="Yan M."/>
            <person name="Ng V."/>
            <person name="Grigoriev I.V."/>
            <person name="Spatafora J.W."/>
            <person name="Barlow D."/>
            <person name="Biffinger J."/>
            <person name="Kelley-Loughnane N."/>
            <person name="Varaljay V.A."/>
            <person name="Crookes-Goodson W.J."/>
        </authorList>
    </citation>
    <scope>NUCLEOTIDE SEQUENCE</scope>
    <source>
        <strain evidence="12">5307AH</strain>
    </source>
</reference>
<dbReference type="InterPro" id="IPR003663">
    <property type="entry name" value="Sugar/inositol_transpt"/>
</dbReference>
<dbReference type="InterPro" id="IPR005829">
    <property type="entry name" value="Sugar_transporter_CS"/>
</dbReference>
<dbReference type="Pfam" id="PF00083">
    <property type="entry name" value="Sugar_tr"/>
    <property type="match status" value="1"/>
</dbReference>
<dbReference type="Proteomes" id="UP001182556">
    <property type="component" value="Unassembled WGS sequence"/>
</dbReference>
<comment type="catalytic activity">
    <reaction evidence="7">
        <text>myo-inositol(out) + H(+)(out) = myo-inositol(in) + H(+)(in)</text>
        <dbReference type="Rhea" id="RHEA:60364"/>
        <dbReference type="ChEBI" id="CHEBI:15378"/>
        <dbReference type="ChEBI" id="CHEBI:17268"/>
    </reaction>
</comment>
<keyword evidence="3 8" id="KW-0813">Transport</keyword>
<feature type="domain" description="Major facilitator superfamily (MFS) profile" evidence="11">
    <location>
        <begin position="29"/>
        <end position="485"/>
    </location>
</feature>
<feature type="transmembrane region" description="Helical" evidence="10">
    <location>
        <begin position="107"/>
        <end position="130"/>
    </location>
</feature>
<evidence type="ECO:0000256" key="4">
    <source>
        <dbReference type="ARBA" id="ARBA00022692"/>
    </source>
</evidence>
<evidence type="ECO:0000256" key="7">
    <source>
        <dbReference type="ARBA" id="ARBA00049119"/>
    </source>
</evidence>
<feature type="transmembrane region" description="Helical" evidence="10">
    <location>
        <begin position="26"/>
        <end position="42"/>
    </location>
</feature>